<accession>A0A1X0NNU4</accession>
<organism evidence="2 3">
    <name type="scientific">Trypanosoma theileri</name>
    <dbReference type="NCBI Taxonomy" id="67003"/>
    <lineage>
        <taxon>Eukaryota</taxon>
        <taxon>Discoba</taxon>
        <taxon>Euglenozoa</taxon>
        <taxon>Kinetoplastea</taxon>
        <taxon>Metakinetoplastina</taxon>
        <taxon>Trypanosomatida</taxon>
        <taxon>Trypanosomatidae</taxon>
        <taxon>Trypanosoma</taxon>
    </lineage>
</organism>
<dbReference type="OrthoDB" id="273097at2759"/>
<dbReference type="Proteomes" id="UP000192257">
    <property type="component" value="Unassembled WGS sequence"/>
</dbReference>
<protein>
    <submittedName>
        <fullName evidence="2">Uncharacterized protein</fullName>
    </submittedName>
</protein>
<dbReference type="AlphaFoldDB" id="A0A1X0NNU4"/>
<dbReference type="VEuPathDB" id="TriTrypDB:TM35_000281080"/>
<gene>
    <name evidence="2" type="ORF">TM35_000281080</name>
</gene>
<feature type="coiled-coil region" evidence="1">
    <location>
        <begin position="109"/>
        <end position="178"/>
    </location>
</feature>
<keyword evidence="3" id="KW-1185">Reference proteome</keyword>
<dbReference type="GeneID" id="39987919"/>
<keyword evidence="1" id="KW-0175">Coiled coil</keyword>
<reference evidence="2 3" key="1">
    <citation type="submission" date="2017-03" db="EMBL/GenBank/DDBJ databases">
        <title>An alternative strategy for trypanosome survival in the mammalian bloodstream revealed through genome and transcriptome analysis of the ubiquitous bovine parasite Trypanosoma (Megatrypanum) theileri.</title>
        <authorList>
            <person name="Kelly S."/>
            <person name="Ivens A."/>
            <person name="Mott A."/>
            <person name="O'Neill E."/>
            <person name="Emms D."/>
            <person name="Macleod O."/>
            <person name="Voorheis P."/>
            <person name="Matthews J."/>
            <person name="Matthews K."/>
            <person name="Carrington M."/>
        </authorList>
    </citation>
    <scope>NUCLEOTIDE SEQUENCE [LARGE SCALE GENOMIC DNA]</scope>
    <source>
        <strain evidence="2">Edinburgh</strain>
    </source>
</reference>
<proteinExistence type="predicted"/>
<feature type="coiled-coil region" evidence="1">
    <location>
        <begin position="325"/>
        <end position="515"/>
    </location>
</feature>
<dbReference type="EMBL" id="NBCO01000028">
    <property type="protein sequence ID" value="ORC86392.1"/>
    <property type="molecule type" value="Genomic_DNA"/>
</dbReference>
<evidence type="ECO:0000313" key="3">
    <source>
        <dbReference type="Proteomes" id="UP000192257"/>
    </source>
</evidence>
<sequence length="577" mass="67274">MSQTEDVEGLQKRLQVSEEWNMRLQSQIQELLRLPRSEVEAMRGRMQNPDIAIPLLQCYDAAILEKQEENERLVIETNRLKTQLEAAGVELQDARAAQQEMEVRLQEAHSVQQQREEQLNEQLHEAQRSSTRIQHELSRSLDAEATLRRDVERLQQQLAELQHETTHIQEDNAALQEAALQASRRLKSTASAAEATQQAGEVQRVQLQLLSKENADKLQELERLRLRMVQALRLASENHAIHMKAVEERHRVAMETLRQQAATQEAEVLKLRAQLARVDASSPHCSKNNSHLRSTTELLEAQTRQALEVEVKRLYGEVSAMQMQRDDAMLRYEQLSNSLRREESDRMAAVQRETQMLQQKIRDQEQQYQQLDMEYNRTKEELRLLREKCKGYTTELQNVRQEQDQSLRKVEELRRALTTAEETCEQVRRKAKEDIAGERKRVQELEQHVEGVARDMQSSKDRAHAATLTAERQCEELRHQLTEAQERVKTAQTRLSTREREVEVLTANVQHLQEAVRLNQQQALACDGRVQQLLQQDEEKSRKLREMTLLVERLKMEGARAARARDRLIEDVSTRMY</sequence>
<dbReference type="RefSeq" id="XP_028880458.1">
    <property type="nucleotide sequence ID" value="XM_029028139.1"/>
</dbReference>
<evidence type="ECO:0000313" key="2">
    <source>
        <dbReference type="EMBL" id="ORC86392.1"/>
    </source>
</evidence>
<comment type="caution">
    <text evidence="2">The sequence shown here is derived from an EMBL/GenBank/DDBJ whole genome shotgun (WGS) entry which is preliminary data.</text>
</comment>
<evidence type="ECO:0000256" key="1">
    <source>
        <dbReference type="SAM" id="Coils"/>
    </source>
</evidence>
<name>A0A1X0NNU4_9TRYP</name>